<dbReference type="Pfam" id="PF13302">
    <property type="entry name" value="Acetyltransf_3"/>
    <property type="match status" value="1"/>
</dbReference>
<dbReference type="GO" id="GO:0016747">
    <property type="term" value="F:acyltransferase activity, transferring groups other than amino-acyl groups"/>
    <property type="evidence" value="ECO:0007669"/>
    <property type="project" value="InterPro"/>
</dbReference>
<evidence type="ECO:0000259" key="1">
    <source>
        <dbReference type="PROSITE" id="PS51186"/>
    </source>
</evidence>
<keyword evidence="3" id="KW-1185">Reference proteome</keyword>
<organism evidence="2 3">
    <name type="scientific">Dictyostelium firmibasis</name>
    <dbReference type="NCBI Taxonomy" id="79012"/>
    <lineage>
        <taxon>Eukaryota</taxon>
        <taxon>Amoebozoa</taxon>
        <taxon>Evosea</taxon>
        <taxon>Eumycetozoa</taxon>
        <taxon>Dictyostelia</taxon>
        <taxon>Dictyosteliales</taxon>
        <taxon>Dictyosteliaceae</taxon>
        <taxon>Dictyostelium</taxon>
    </lineage>
</organism>
<protein>
    <recommendedName>
        <fullName evidence="1">N-acetyltransferase domain-containing protein</fullName>
    </recommendedName>
</protein>
<comment type="caution">
    <text evidence="2">The sequence shown here is derived from an EMBL/GenBank/DDBJ whole genome shotgun (WGS) entry which is preliminary data.</text>
</comment>
<dbReference type="InterPro" id="IPR000182">
    <property type="entry name" value="GNAT_dom"/>
</dbReference>
<gene>
    <name evidence="2" type="ORF">RB653_000123</name>
</gene>
<dbReference type="InterPro" id="IPR016181">
    <property type="entry name" value="Acyl_CoA_acyltransferase"/>
</dbReference>
<evidence type="ECO:0000313" key="2">
    <source>
        <dbReference type="EMBL" id="KAK5580110.1"/>
    </source>
</evidence>
<dbReference type="Proteomes" id="UP001344447">
    <property type="component" value="Unassembled WGS sequence"/>
</dbReference>
<accession>A0AAN7U6M9</accession>
<feature type="domain" description="N-acetyltransferase" evidence="1">
    <location>
        <begin position="17"/>
        <end position="177"/>
    </location>
</feature>
<dbReference type="PANTHER" id="PTHR43792:SF1">
    <property type="entry name" value="N-ACETYLTRANSFERASE DOMAIN-CONTAINING PROTEIN"/>
    <property type="match status" value="1"/>
</dbReference>
<dbReference type="AlphaFoldDB" id="A0AAN7U6M9"/>
<sequence length="191" mass="22208">MEFNFNSNYPILEGERLILKRITKEHVDSLFIIRSDPKSMNYVPRPLAKTKEDVIEWIEQSDKLTESNDLVNFGVFLKESPNVAIGIMGFVRMNKSNYRGEIGYVAHSIHHRKGYTFESLKLLIDFGFNVMNFHTIEACIEPSNEPSINLVEKAGFNLEAQFKENFFNPILKEFKDTNVYCKINPNHIKKE</sequence>
<dbReference type="Gene3D" id="3.40.630.30">
    <property type="match status" value="1"/>
</dbReference>
<reference evidence="2 3" key="1">
    <citation type="submission" date="2023-11" db="EMBL/GenBank/DDBJ databases">
        <title>Dfirmibasis_genome.</title>
        <authorList>
            <person name="Edelbroek B."/>
            <person name="Kjellin J."/>
            <person name="Jerlstrom-Hultqvist J."/>
            <person name="Soderbom F."/>
        </authorList>
    </citation>
    <scope>NUCLEOTIDE SEQUENCE [LARGE SCALE GENOMIC DNA]</scope>
    <source>
        <strain evidence="2 3">TNS-C-14</strain>
    </source>
</reference>
<dbReference type="SUPFAM" id="SSF55729">
    <property type="entry name" value="Acyl-CoA N-acyltransferases (Nat)"/>
    <property type="match status" value="1"/>
</dbReference>
<dbReference type="PANTHER" id="PTHR43792">
    <property type="entry name" value="GNAT FAMILY, PUTATIVE (AFU_ORTHOLOGUE AFUA_3G00765)-RELATED-RELATED"/>
    <property type="match status" value="1"/>
</dbReference>
<dbReference type="InterPro" id="IPR051531">
    <property type="entry name" value="N-acetyltransferase"/>
</dbReference>
<dbReference type="PROSITE" id="PS51186">
    <property type="entry name" value="GNAT"/>
    <property type="match status" value="1"/>
</dbReference>
<evidence type="ECO:0000313" key="3">
    <source>
        <dbReference type="Proteomes" id="UP001344447"/>
    </source>
</evidence>
<proteinExistence type="predicted"/>
<name>A0AAN7U6M9_9MYCE</name>
<dbReference type="EMBL" id="JAVFKY010000002">
    <property type="protein sequence ID" value="KAK5580110.1"/>
    <property type="molecule type" value="Genomic_DNA"/>
</dbReference>